<feature type="region of interest" description="Disordered" evidence="1">
    <location>
        <begin position="135"/>
        <end position="155"/>
    </location>
</feature>
<feature type="region of interest" description="Disordered" evidence="1">
    <location>
        <begin position="242"/>
        <end position="287"/>
    </location>
</feature>
<keyword evidence="3" id="KW-1185">Reference proteome</keyword>
<feature type="region of interest" description="Disordered" evidence="1">
    <location>
        <begin position="924"/>
        <end position="947"/>
    </location>
</feature>
<accession>A0A078AF02</accession>
<feature type="region of interest" description="Disordered" evidence="1">
    <location>
        <begin position="862"/>
        <end position="884"/>
    </location>
</feature>
<gene>
    <name evidence="2" type="primary">Contig14289.g15217</name>
    <name evidence="2" type="ORF">STYLEM_8471</name>
</gene>
<name>A0A078AF02_STYLE</name>
<feature type="region of interest" description="Disordered" evidence="1">
    <location>
        <begin position="169"/>
        <end position="193"/>
    </location>
</feature>
<evidence type="ECO:0000313" key="2">
    <source>
        <dbReference type="EMBL" id="CDW79483.1"/>
    </source>
</evidence>
<proteinExistence type="predicted"/>
<organism evidence="2 3">
    <name type="scientific">Stylonychia lemnae</name>
    <name type="common">Ciliate</name>
    <dbReference type="NCBI Taxonomy" id="5949"/>
    <lineage>
        <taxon>Eukaryota</taxon>
        <taxon>Sar</taxon>
        <taxon>Alveolata</taxon>
        <taxon>Ciliophora</taxon>
        <taxon>Intramacronucleata</taxon>
        <taxon>Spirotrichea</taxon>
        <taxon>Stichotrichia</taxon>
        <taxon>Sporadotrichida</taxon>
        <taxon>Oxytrichidae</taxon>
        <taxon>Stylonychinae</taxon>
        <taxon>Stylonychia</taxon>
    </lineage>
</organism>
<feature type="compositionally biased region" description="Acidic residues" evidence="1">
    <location>
        <begin position="139"/>
        <end position="155"/>
    </location>
</feature>
<dbReference type="AlphaFoldDB" id="A0A078AF02"/>
<evidence type="ECO:0000256" key="1">
    <source>
        <dbReference type="SAM" id="MobiDB-lite"/>
    </source>
</evidence>
<protein>
    <submittedName>
        <fullName evidence="2">Uncharacterized protein</fullName>
    </submittedName>
</protein>
<sequence length="963" mass="111476">MRRRHQIFNDHIELRLELFFFDELVQLATQSLSYLELQHNCNFEKIGRELLPFDFGKNKEAIIEEQKRCRDNMRFSFLTTSRDQHLQLVKQGSFLFHQYRVPDMNEINQMRRGLQITHHQPPLLLQPSQFQQLQQSSDILEDQSEQNDDFTEDQDQSNQGLIIEEYDDEQQQLQQPEIQGTNEESSESSPIRLGLRSHLISRERRISIVRGRSQNLYAESVDDLLQCVSNHERTQLMLNFHQQNHSHTPHERPSNAQHQSPLAPTESFDHSVNSLKSESGSSCSPRTYDNHIEILNERTQNRVPIAKKLKKDDNNKPISRRISQINEDENSLLTTKNLKVSNPSFYRLGSQSMGSGGKFSEQTGTPSPNKRIRREQSNTKSKYKIKPEELWALEKSKIKESLLRSSKQNNQIVQNKKYVDGFKYLRRMAKVKIVHLDSNVIQEEQEDEQQQNNFLNEPQFGGIIQTSIDDLENEIYRSDSESEEYKENMNIENVDEEEEQYEEDYTTRNRKYSQTNDQLFESMKLQQVGDAKLSPTDNKHQQVRSFNQNAITVGTLDQRAEDLKSNKKDKEQMIENTDFNKALQQISIKQQSPVKESFDDSLIYKTQTDKLNLHSNYMHHKQDSSINAQIYRTDWKPAPFVSKTNNESLQRLSSNKFGSNNFNNNYESTNSSFAGSALKINLDKVYQQFSPKVRQKSSSLKKGGNVYKQCKSITKGGKIQKEFYNNLKNNLQELESMISLDNKDQEGYGATAATGNRKSSEDSGFFGSIGSHQQKFKNQVKTQYHINTDNSGFEEGSIKFQLSLIPTTRNNDIKEKFSFDNKVDVDQDLDKLSKKFTQLFKGDQKKATSFVNKPVKANVNFNFKGSNEDKNNNLQDEDGSNNQNRMKTIIQNSNFKKRLSNKIPQGQMSNVMLNQQISFNMKSSHTMKKMQSNCSLTGTNQSQNQDPTYLNNFTVALSTLKKA</sequence>
<feature type="compositionally biased region" description="Polar residues" evidence="1">
    <location>
        <begin position="180"/>
        <end position="189"/>
    </location>
</feature>
<evidence type="ECO:0000313" key="3">
    <source>
        <dbReference type="Proteomes" id="UP000039865"/>
    </source>
</evidence>
<dbReference type="EMBL" id="CCKQ01008043">
    <property type="protein sequence ID" value="CDW79483.1"/>
    <property type="molecule type" value="Genomic_DNA"/>
</dbReference>
<dbReference type="Proteomes" id="UP000039865">
    <property type="component" value="Unassembled WGS sequence"/>
</dbReference>
<feature type="compositionally biased region" description="Polar residues" evidence="1">
    <location>
        <begin position="270"/>
        <end position="287"/>
    </location>
</feature>
<feature type="region of interest" description="Disordered" evidence="1">
    <location>
        <begin position="349"/>
        <end position="380"/>
    </location>
</feature>
<reference evidence="2 3" key="1">
    <citation type="submission" date="2014-06" db="EMBL/GenBank/DDBJ databases">
        <authorList>
            <person name="Swart Estienne"/>
        </authorList>
    </citation>
    <scope>NUCLEOTIDE SEQUENCE [LARGE SCALE GENOMIC DNA]</scope>
    <source>
        <strain evidence="2 3">130c</strain>
    </source>
</reference>
<dbReference type="InParanoid" id="A0A078AF02"/>